<keyword evidence="4" id="KW-0326">Glycosidase</keyword>
<dbReference type="SUPFAM" id="SSF74650">
    <property type="entry name" value="Galactose mutarotase-like"/>
    <property type="match status" value="1"/>
</dbReference>
<dbReference type="CDD" id="cd10789">
    <property type="entry name" value="GH38N_AMII_ER_cytosolic"/>
    <property type="match status" value="1"/>
</dbReference>
<dbReference type="SUPFAM" id="SSF88688">
    <property type="entry name" value="Families 57/38 glycoside transferase middle domain"/>
    <property type="match status" value="1"/>
</dbReference>
<dbReference type="InterPro" id="IPR027291">
    <property type="entry name" value="Glyco_hydro_38_N_sf"/>
</dbReference>
<evidence type="ECO:0000256" key="3">
    <source>
        <dbReference type="ARBA" id="ARBA00022801"/>
    </source>
</evidence>
<evidence type="ECO:0000259" key="5">
    <source>
        <dbReference type="SMART" id="SM00872"/>
    </source>
</evidence>
<proteinExistence type="inferred from homology"/>
<dbReference type="SMART" id="SM00872">
    <property type="entry name" value="Alpha-mann_mid"/>
    <property type="match status" value="1"/>
</dbReference>
<dbReference type="RefSeq" id="WP_380973971.1">
    <property type="nucleotide sequence ID" value="NZ_JBHTEF010000001.1"/>
</dbReference>
<dbReference type="InterPro" id="IPR011330">
    <property type="entry name" value="Glyco_hydro/deAcase_b/a-brl"/>
</dbReference>
<gene>
    <name evidence="6" type="ORF">ACFQWG_07725</name>
</gene>
<keyword evidence="3" id="KW-0378">Hydrolase</keyword>
<feature type="domain" description="Glycoside hydrolase family 38 central" evidence="5">
    <location>
        <begin position="531"/>
        <end position="609"/>
    </location>
</feature>
<dbReference type="PANTHER" id="PTHR46017:SF1">
    <property type="entry name" value="ALPHA-MANNOSIDASE 2C1"/>
    <property type="match status" value="1"/>
</dbReference>
<dbReference type="InterPro" id="IPR000602">
    <property type="entry name" value="Glyco_hydro_38_N"/>
</dbReference>
<dbReference type="InterPro" id="IPR054723">
    <property type="entry name" value="Ams1-like_N"/>
</dbReference>
<dbReference type="InterPro" id="IPR037094">
    <property type="entry name" value="Glyco_hydro_38_cen_sf"/>
</dbReference>
<dbReference type="Pfam" id="PF01074">
    <property type="entry name" value="Glyco_hydro_38N"/>
    <property type="match status" value="1"/>
</dbReference>
<keyword evidence="7" id="KW-1185">Reference proteome</keyword>
<evidence type="ECO:0000256" key="4">
    <source>
        <dbReference type="ARBA" id="ARBA00023295"/>
    </source>
</evidence>
<sequence>MHGGTEHVIARAQRVLRERVLPRIHRPVSALDVAVRELSGEPVPVQSVLGPRAQAQSFADFRVPGPWGGAWTTTWFRMSGTVPQPPPGRPLEAVIDLGWFDHSVGGHVEAMVYDREGRALKALHPRNGWVRVSGPGAPTGLVGPDGSFTLYIEAAANPLLLGVPPFVETELGDGVHAQVDEPYILRSAALCVFDDDVWQLARDIEVVSGLIEEVDAEEPRHWKLARALENCLDLYDEQDLDSVEPARSALSGVLSAPAHASAHEVSAVGHAHIDSAWLWPVREARRKVARTVANVLALMDQGLPLIFAMSSAQQYAWLEEDHPDLYARLEERVRRGDIVPVGGTWVEMDGMLPAGEAIVRQILLGVRDFTDRFGWRPREMWLPDSFGYNAALPQLARRAGFRWFLTQKLSWNDTTQFPHHSFWWQGLDGTRVFTHFPPSDTYAAEVTAWELHHSVASFKEKAIADHSLLLFGYGDGGGGPTREMIGRLDRFRDLEGAPRVVEETPAAFFEKAAAQFEGADAPAWSGELYLELHRATLTTQAGIKQGNRRCEALLRAAEYLSAAAHLRAGHPYPLARLERMWKTLLLNQFHDILPGSSIEWVNREARRDLTSVEEEARDLVRSALAAMGADGGGEGRIVPFAARPQEDWAVTRPGDAAGCAAWEDEDGHILSNGLLRVRVDRSGHVTSVRDLDADRELVPEGSAFGALQVFRDQPVRWDAWDLDRHVFHTLREVGDADSVEAVREPGRVGVRVHMTLGSSSFRQTWWLEAARRAVDVECEADWQEREHLLKIAFPLAVSCTHVAHETQYGWVERPVHPNTAHDEAQFETCTQRVTHVADSGYGVAVVNDSTYGADVSPLRGGTLVRPSLVRSPRFPEPRTDLGPHRFAWSIVVGADRCQALARAFEFNAAPIAGIGDVEPLARVEPLRGRIAIDWIKLAEDGSDDVIMRVYEPFGAQARGTLRLSRELAPRTVTETSVLESPDDGSELAGVLPDGAVEAQGAVLRLRPFQMATLRFTS</sequence>
<name>A0ABW2SLS1_9ACTO</name>
<dbReference type="Gene3D" id="3.20.110.10">
    <property type="entry name" value="Glycoside hydrolase 38, N terminal domain"/>
    <property type="match status" value="1"/>
</dbReference>
<protein>
    <submittedName>
        <fullName evidence="6">Alpha-mannosidase</fullName>
    </submittedName>
</protein>
<dbReference type="Pfam" id="PF17677">
    <property type="entry name" value="Glyco_hydro38C2"/>
    <property type="match status" value="1"/>
</dbReference>
<dbReference type="SUPFAM" id="SSF88713">
    <property type="entry name" value="Glycoside hydrolase/deacetylase"/>
    <property type="match status" value="1"/>
</dbReference>
<reference evidence="7" key="1">
    <citation type="journal article" date="2019" name="Int. J. Syst. Evol. Microbiol.">
        <title>The Global Catalogue of Microorganisms (GCM) 10K type strain sequencing project: providing services to taxonomists for standard genome sequencing and annotation.</title>
        <authorList>
            <consortium name="The Broad Institute Genomics Platform"/>
            <consortium name="The Broad Institute Genome Sequencing Center for Infectious Disease"/>
            <person name="Wu L."/>
            <person name="Ma J."/>
        </authorList>
    </citation>
    <scope>NUCLEOTIDE SEQUENCE [LARGE SCALE GENOMIC DNA]</scope>
    <source>
        <strain evidence="7">CCUG 56698</strain>
    </source>
</reference>
<comment type="similarity">
    <text evidence="1">Belongs to the glycosyl hydrolase 38 family.</text>
</comment>
<evidence type="ECO:0000256" key="1">
    <source>
        <dbReference type="ARBA" id="ARBA00009792"/>
    </source>
</evidence>
<dbReference type="Pfam" id="PF09261">
    <property type="entry name" value="Alpha-mann_mid"/>
    <property type="match status" value="1"/>
</dbReference>
<dbReference type="InterPro" id="IPR041147">
    <property type="entry name" value="GH38_C"/>
</dbReference>
<accession>A0ABW2SLS1</accession>
<dbReference type="Gene3D" id="2.70.98.30">
    <property type="entry name" value="Golgi alpha-mannosidase II, domain 4"/>
    <property type="match status" value="1"/>
</dbReference>
<organism evidence="6 7">
    <name type="scientific">Schaalia naturae</name>
    <dbReference type="NCBI Taxonomy" id="635203"/>
    <lineage>
        <taxon>Bacteria</taxon>
        <taxon>Bacillati</taxon>
        <taxon>Actinomycetota</taxon>
        <taxon>Actinomycetes</taxon>
        <taxon>Actinomycetales</taxon>
        <taxon>Actinomycetaceae</taxon>
        <taxon>Schaalia</taxon>
    </lineage>
</organism>
<dbReference type="Proteomes" id="UP001596527">
    <property type="component" value="Unassembled WGS sequence"/>
</dbReference>
<dbReference type="EMBL" id="JBHTEF010000001">
    <property type="protein sequence ID" value="MFC7581084.1"/>
    <property type="molecule type" value="Genomic_DNA"/>
</dbReference>
<dbReference type="InterPro" id="IPR011682">
    <property type="entry name" value="Glyco_hydro_38_C"/>
</dbReference>
<dbReference type="Gene3D" id="1.20.1270.50">
    <property type="entry name" value="Glycoside hydrolase family 38, central domain"/>
    <property type="match status" value="1"/>
</dbReference>
<evidence type="ECO:0000256" key="2">
    <source>
        <dbReference type="ARBA" id="ARBA00022723"/>
    </source>
</evidence>
<dbReference type="InterPro" id="IPR011013">
    <property type="entry name" value="Gal_mutarotase_sf_dom"/>
</dbReference>
<dbReference type="InterPro" id="IPR015341">
    <property type="entry name" value="Glyco_hydro_38_cen"/>
</dbReference>
<keyword evidence="2" id="KW-0479">Metal-binding</keyword>
<dbReference type="PANTHER" id="PTHR46017">
    <property type="entry name" value="ALPHA-MANNOSIDASE 2C1"/>
    <property type="match status" value="1"/>
</dbReference>
<dbReference type="Pfam" id="PF07748">
    <property type="entry name" value="Glyco_hydro_38C"/>
    <property type="match status" value="1"/>
</dbReference>
<comment type="caution">
    <text evidence="6">The sequence shown here is derived from an EMBL/GenBank/DDBJ whole genome shotgun (WGS) entry which is preliminary data.</text>
</comment>
<dbReference type="Pfam" id="PF22907">
    <property type="entry name" value="Ams1-like_1st"/>
    <property type="match status" value="1"/>
</dbReference>
<evidence type="ECO:0000313" key="7">
    <source>
        <dbReference type="Proteomes" id="UP001596527"/>
    </source>
</evidence>
<evidence type="ECO:0000313" key="6">
    <source>
        <dbReference type="EMBL" id="MFC7581084.1"/>
    </source>
</evidence>
<dbReference type="InterPro" id="IPR028995">
    <property type="entry name" value="Glyco_hydro_57/38_cen_sf"/>
</dbReference>